<keyword evidence="5" id="KW-1185">Reference proteome</keyword>
<evidence type="ECO:0000256" key="3">
    <source>
        <dbReference type="RuleBase" id="RU000363"/>
    </source>
</evidence>
<dbReference type="PANTHER" id="PTHR44196">
    <property type="entry name" value="DEHYDROGENASE/REDUCTASE SDR FAMILY MEMBER 7B"/>
    <property type="match status" value="1"/>
</dbReference>
<organism evidence="4 5">
    <name type="scientific">Hydrocarboniphaga effusa AP103</name>
    <dbReference type="NCBI Taxonomy" id="1172194"/>
    <lineage>
        <taxon>Bacteria</taxon>
        <taxon>Pseudomonadati</taxon>
        <taxon>Pseudomonadota</taxon>
        <taxon>Gammaproteobacteria</taxon>
        <taxon>Nevskiales</taxon>
        <taxon>Nevskiaceae</taxon>
        <taxon>Hydrocarboniphaga</taxon>
    </lineage>
</organism>
<sequence length="245" mass="25466">MSTHSAKTAVISGGSSGIGRAFVASLHADGWQVCTCGRDAAKLAALERDFPGVFTMVCDVADRTAVRRFAQQVESRAASIDLLISNAGGLREINFATANLAMLDLSGELRGNLEGAVNLIAEFLPGLRAQAGGRLLVVSSGYALAPTLRAPLYSAAKAALHSLCLSLRGQLAPIGITVTELLPPVVDTPAVAHRSVRKLSADAVARAALRGSFAGVAEVRPGIVRVLPLLLRLMPALALRLVARS</sequence>
<name>I8T9T0_9GAMM</name>
<dbReference type="AlphaFoldDB" id="I8T9T0"/>
<dbReference type="PROSITE" id="PS00061">
    <property type="entry name" value="ADH_SHORT"/>
    <property type="match status" value="1"/>
</dbReference>
<reference evidence="4 5" key="1">
    <citation type="journal article" date="2012" name="J. Bacteriol.">
        <title>Genome Sequence of n-Alkane-Degrading Hydrocarboniphaga effusa Strain AP103T (ATCC BAA-332T).</title>
        <authorList>
            <person name="Chang H.K."/>
            <person name="Zylstra G.J."/>
            <person name="Chae J.C."/>
        </authorList>
    </citation>
    <scope>NUCLEOTIDE SEQUENCE [LARGE SCALE GENOMIC DNA]</scope>
    <source>
        <strain evidence="4 5">AP103</strain>
    </source>
</reference>
<proteinExistence type="inferred from homology"/>
<evidence type="ECO:0008006" key="6">
    <source>
        <dbReference type="Google" id="ProtNLM"/>
    </source>
</evidence>
<dbReference type="PRINTS" id="PR00081">
    <property type="entry name" value="GDHRDH"/>
</dbReference>
<dbReference type="Pfam" id="PF00106">
    <property type="entry name" value="adh_short"/>
    <property type="match status" value="1"/>
</dbReference>
<evidence type="ECO:0000313" key="4">
    <source>
        <dbReference type="EMBL" id="EIT70588.1"/>
    </source>
</evidence>
<comment type="similarity">
    <text evidence="1 3">Belongs to the short-chain dehydrogenases/reductases (SDR) family.</text>
</comment>
<evidence type="ECO:0000256" key="1">
    <source>
        <dbReference type="ARBA" id="ARBA00006484"/>
    </source>
</evidence>
<dbReference type="RefSeq" id="WP_007183681.1">
    <property type="nucleotide sequence ID" value="NZ_AKGD01000001.1"/>
</dbReference>
<keyword evidence="2" id="KW-0560">Oxidoreductase</keyword>
<dbReference type="EMBL" id="AKGD01000001">
    <property type="protein sequence ID" value="EIT70588.1"/>
    <property type="molecule type" value="Genomic_DNA"/>
</dbReference>
<dbReference type="SUPFAM" id="SSF51735">
    <property type="entry name" value="NAD(P)-binding Rossmann-fold domains"/>
    <property type="match status" value="1"/>
</dbReference>
<dbReference type="OrthoDB" id="335726at2"/>
<evidence type="ECO:0000256" key="2">
    <source>
        <dbReference type="ARBA" id="ARBA00023002"/>
    </source>
</evidence>
<dbReference type="PANTHER" id="PTHR44196:SF1">
    <property type="entry name" value="DEHYDROGENASE_REDUCTASE SDR FAMILY MEMBER 7B"/>
    <property type="match status" value="1"/>
</dbReference>
<dbReference type="Proteomes" id="UP000003704">
    <property type="component" value="Unassembled WGS sequence"/>
</dbReference>
<dbReference type="GO" id="GO:0016020">
    <property type="term" value="C:membrane"/>
    <property type="evidence" value="ECO:0007669"/>
    <property type="project" value="TreeGrafter"/>
</dbReference>
<dbReference type="InterPro" id="IPR020904">
    <property type="entry name" value="Sc_DH/Rdtase_CS"/>
</dbReference>
<dbReference type="PRINTS" id="PR00080">
    <property type="entry name" value="SDRFAMILY"/>
</dbReference>
<gene>
    <name evidence="4" type="ORF">WQQ_07250</name>
</gene>
<evidence type="ECO:0000313" key="5">
    <source>
        <dbReference type="Proteomes" id="UP000003704"/>
    </source>
</evidence>
<dbReference type="GO" id="GO:0016491">
    <property type="term" value="F:oxidoreductase activity"/>
    <property type="evidence" value="ECO:0007669"/>
    <property type="project" value="UniProtKB-KW"/>
</dbReference>
<dbReference type="InterPro" id="IPR002347">
    <property type="entry name" value="SDR_fam"/>
</dbReference>
<protein>
    <recommendedName>
        <fullName evidence="6">Short-chain dehydrogenase/reductase SDR</fullName>
    </recommendedName>
</protein>
<comment type="caution">
    <text evidence="4">The sequence shown here is derived from an EMBL/GenBank/DDBJ whole genome shotgun (WGS) entry which is preliminary data.</text>
</comment>
<dbReference type="Gene3D" id="3.40.50.720">
    <property type="entry name" value="NAD(P)-binding Rossmann-like Domain"/>
    <property type="match status" value="1"/>
</dbReference>
<dbReference type="InterPro" id="IPR036291">
    <property type="entry name" value="NAD(P)-bd_dom_sf"/>
</dbReference>
<accession>I8T9T0</accession>
<dbReference type="STRING" id="1172194.WQQ_07250"/>